<evidence type="ECO:0000313" key="4">
    <source>
        <dbReference type="RefSeq" id="XP_053536655.1"/>
    </source>
</evidence>
<proteinExistence type="predicted"/>
<organism evidence="3 4">
    <name type="scientific">Ictalurus punctatus</name>
    <name type="common">Channel catfish</name>
    <name type="synonym">Silurus punctatus</name>
    <dbReference type="NCBI Taxonomy" id="7998"/>
    <lineage>
        <taxon>Eukaryota</taxon>
        <taxon>Metazoa</taxon>
        <taxon>Chordata</taxon>
        <taxon>Craniata</taxon>
        <taxon>Vertebrata</taxon>
        <taxon>Euteleostomi</taxon>
        <taxon>Actinopterygii</taxon>
        <taxon>Neopterygii</taxon>
        <taxon>Teleostei</taxon>
        <taxon>Ostariophysi</taxon>
        <taxon>Siluriformes</taxon>
        <taxon>Ictaluridae</taxon>
        <taxon>Ictalurus</taxon>
    </lineage>
</organism>
<evidence type="ECO:0000313" key="3">
    <source>
        <dbReference type="Proteomes" id="UP000221080"/>
    </source>
</evidence>
<dbReference type="AlphaFoldDB" id="A0A9F7R9S2"/>
<feature type="chain" id="PRO_5039897421" evidence="1">
    <location>
        <begin position="22"/>
        <end position="359"/>
    </location>
</feature>
<dbReference type="InterPro" id="IPR005135">
    <property type="entry name" value="Endo/exonuclease/phosphatase"/>
</dbReference>
<evidence type="ECO:0000256" key="1">
    <source>
        <dbReference type="SAM" id="SignalP"/>
    </source>
</evidence>
<name>A0A9F7R9S2_ICTPU</name>
<dbReference type="PANTHER" id="PTHR36688:SF2">
    <property type="entry name" value="ENDONUCLEASE_EXONUCLEASE_PHOSPHATASE DOMAIN-CONTAINING PROTEIN"/>
    <property type="match status" value="1"/>
</dbReference>
<accession>A0A9F7R9S2</accession>
<keyword evidence="3" id="KW-1185">Reference proteome</keyword>
<reference evidence="3" key="1">
    <citation type="journal article" date="2016" name="Nat. Commun.">
        <title>The channel catfish genome sequence provides insights into the evolution of scale formation in teleosts.</title>
        <authorList>
            <person name="Liu Z."/>
            <person name="Liu S."/>
            <person name="Yao J."/>
            <person name="Bao L."/>
            <person name="Zhang J."/>
            <person name="Li Y."/>
            <person name="Jiang C."/>
            <person name="Sun L."/>
            <person name="Wang R."/>
            <person name="Zhang Y."/>
            <person name="Zhou T."/>
            <person name="Zeng Q."/>
            <person name="Fu Q."/>
            <person name="Gao S."/>
            <person name="Li N."/>
            <person name="Koren S."/>
            <person name="Jiang Y."/>
            <person name="Zimin A."/>
            <person name="Xu P."/>
            <person name="Phillippy A.M."/>
            <person name="Geng X."/>
            <person name="Song L."/>
            <person name="Sun F."/>
            <person name="Li C."/>
            <person name="Wang X."/>
            <person name="Chen A."/>
            <person name="Jin Y."/>
            <person name="Yuan Z."/>
            <person name="Yang Y."/>
            <person name="Tan S."/>
            <person name="Peatman E."/>
            <person name="Lu J."/>
            <person name="Qin Z."/>
            <person name="Dunham R."/>
            <person name="Li Z."/>
            <person name="Sonstegard T."/>
            <person name="Feng J."/>
            <person name="Danzmann R.G."/>
            <person name="Schroeder S."/>
            <person name="Scheffler B."/>
            <person name="Duke M.V."/>
            <person name="Ballard L."/>
            <person name="Kucuktas H."/>
            <person name="Kaltenboeck L."/>
            <person name="Liu H."/>
            <person name="Armbruster J."/>
            <person name="Xie Y."/>
            <person name="Kirby M.L."/>
            <person name="Tian Y."/>
            <person name="Flanagan M.E."/>
            <person name="Mu W."/>
            <person name="Waldbieser G.C."/>
        </authorList>
    </citation>
    <scope>NUCLEOTIDE SEQUENCE [LARGE SCALE GENOMIC DNA]</scope>
    <source>
        <strain evidence="3">SDA103</strain>
    </source>
</reference>
<keyword evidence="1" id="KW-0732">Signal</keyword>
<gene>
    <name evidence="4" type="primary">LOC124628232</name>
</gene>
<dbReference type="OrthoDB" id="8933328at2759"/>
<dbReference type="PANTHER" id="PTHR36688">
    <property type="entry name" value="ENDO/EXONUCLEASE/PHOSPHATASE DOMAIN-CONTAINING PROTEIN"/>
    <property type="match status" value="1"/>
</dbReference>
<dbReference type="GeneID" id="124628232"/>
<dbReference type="Pfam" id="PF14529">
    <property type="entry name" value="Exo_endo_phos_2"/>
    <property type="match status" value="1"/>
</dbReference>
<feature type="domain" description="Endonuclease/exonuclease/phosphatase" evidence="2">
    <location>
        <begin position="106"/>
        <end position="220"/>
    </location>
</feature>
<dbReference type="Gene3D" id="3.60.10.10">
    <property type="entry name" value="Endonuclease/exonuclease/phosphatase"/>
    <property type="match status" value="1"/>
</dbReference>
<evidence type="ECO:0000259" key="2">
    <source>
        <dbReference type="Pfam" id="PF14529"/>
    </source>
</evidence>
<protein>
    <submittedName>
        <fullName evidence="4">Uncharacterized protein LOC124628232</fullName>
    </submittedName>
</protein>
<dbReference type="InterPro" id="IPR052560">
    <property type="entry name" value="RdDP_mobile_element"/>
</dbReference>
<reference evidence="4" key="2">
    <citation type="submission" date="2025-08" db="UniProtKB">
        <authorList>
            <consortium name="RefSeq"/>
        </authorList>
    </citation>
    <scope>IDENTIFICATION</scope>
    <source>
        <tissue evidence="4">Blood</tissue>
    </source>
</reference>
<dbReference type="KEGG" id="ipu:124628232"/>
<dbReference type="InterPro" id="IPR036691">
    <property type="entry name" value="Endo/exonu/phosph_ase_sf"/>
</dbReference>
<sequence length="359" mass="41446">MGWWLFMILVILQWNARSLIANGQEFKKFVTDLLDKPQVICVQETWLKPQLDFVIYGYTTIRNDRETGKGGGVATFVRNDVKYNLVNKGKEHESVVVRIQTGKDSIMIVNFYNPCNRLSTDTLNAVCGVTQGKTVWCGDFNAHSTIWRSKNTDINGSVIEEFIDDKNLVCVNDGKGTQYSSSHNTESAIDLTIMSTEMAGISLWEVLDQSTVGSDHYPIITRIEVEIHQDSELKTPRWRLDKADWQMFQMLSEIKCVELVNKDIRDVEEMNRKVTRAIIQTAEETIPKKTRIEQRKSVPWWNESCTIVIKKRNKALRQLKAHHTLVTLINYKRAQAVVRRTIRSAKRGYLRQFCNKNLK</sequence>
<feature type="signal peptide" evidence="1">
    <location>
        <begin position="1"/>
        <end position="21"/>
    </location>
</feature>
<dbReference type="Proteomes" id="UP000221080">
    <property type="component" value="Chromosome 6"/>
</dbReference>
<dbReference type="GO" id="GO:0003824">
    <property type="term" value="F:catalytic activity"/>
    <property type="evidence" value="ECO:0007669"/>
    <property type="project" value="InterPro"/>
</dbReference>
<dbReference type="SUPFAM" id="SSF56219">
    <property type="entry name" value="DNase I-like"/>
    <property type="match status" value="1"/>
</dbReference>
<dbReference type="RefSeq" id="XP_053536655.1">
    <property type="nucleotide sequence ID" value="XM_053680680.1"/>
</dbReference>